<evidence type="ECO:0000313" key="1">
    <source>
        <dbReference type="EMBL" id="MFD2514214.1"/>
    </source>
</evidence>
<evidence type="ECO:0000313" key="2">
    <source>
        <dbReference type="Proteomes" id="UP001597544"/>
    </source>
</evidence>
<dbReference type="EMBL" id="JBHULU010000013">
    <property type="protein sequence ID" value="MFD2514214.1"/>
    <property type="molecule type" value="Genomic_DNA"/>
</dbReference>
<protein>
    <submittedName>
        <fullName evidence="1">Uncharacterized protein</fullName>
    </submittedName>
</protein>
<comment type="caution">
    <text evidence="1">The sequence shown here is derived from an EMBL/GenBank/DDBJ whole genome shotgun (WGS) entry which is preliminary data.</text>
</comment>
<dbReference type="RefSeq" id="WP_377506346.1">
    <property type="nucleotide sequence ID" value="NZ_JBHULU010000013.1"/>
</dbReference>
<reference evidence="2" key="1">
    <citation type="journal article" date="2019" name="Int. J. Syst. Evol. Microbiol.">
        <title>The Global Catalogue of Microorganisms (GCM) 10K type strain sequencing project: providing services to taxonomists for standard genome sequencing and annotation.</title>
        <authorList>
            <consortium name="The Broad Institute Genomics Platform"/>
            <consortium name="The Broad Institute Genome Sequencing Center for Infectious Disease"/>
            <person name="Wu L."/>
            <person name="Ma J."/>
        </authorList>
    </citation>
    <scope>NUCLEOTIDE SEQUENCE [LARGE SCALE GENOMIC DNA]</scope>
    <source>
        <strain evidence="2">KCTC 42498</strain>
    </source>
</reference>
<keyword evidence="2" id="KW-1185">Reference proteome</keyword>
<sequence>MSKSPKWFSINVNDSTSDYYESFEEAVQNDSIYIVKREFAGTSQSGSTFYYRYSFYTSENKRIFPNLNGCKFLEVGDEGWSPASSYYEFVNLNEIGRKRIRWIFPFALSNSAGTGCAVTVRDSKGKIETIGLKNFREDFWPFFKELSRTGCWDEFILSNFLNVIKTKAESTKRNVTKYGYSKIEFAFENCKSFGYDVTYYKKSFDRDIKLMSIVRPLCEDIFSTEVLMKQVSSFSKIESIIEFTTNTLEGKKPWRR</sequence>
<gene>
    <name evidence="1" type="ORF">ACFSRY_10075</name>
</gene>
<organism evidence="1 2">
    <name type="scientific">Pontibacter locisalis</name>
    <dbReference type="NCBI Taxonomy" id="1719035"/>
    <lineage>
        <taxon>Bacteria</taxon>
        <taxon>Pseudomonadati</taxon>
        <taxon>Bacteroidota</taxon>
        <taxon>Cytophagia</taxon>
        <taxon>Cytophagales</taxon>
        <taxon>Hymenobacteraceae</taxon>
        <taxon>Pontibacter</taxon>
    </lineage>
</organism>
<dbReference type="Proteomes" id="UP001597544">
    <property type="component" value="Unassembled WGS sequence"/>
</dbReference>
<proteinExistence type="predicted"/>
<name>A0ABW5IKM3_9BACT</name>
<accession>A0ABW5IKM3</accession>